<reference evidence="1" key="2">
    <citation type="submission" date="2023-06" db="EMBL/GenBank/DDBJ databases">
        <authorList>
            <consortium name="Lawrence Berkeley National Laboratory"/>
            <person name="Mondo S.J."/>
            <person name="Hensen N."/>
            <person name="Bonometti L."/>
            <person name="Westerberg I."/>
            <person name="Brannstrom I.O."/>
            <person name="Guillou S."/>
            <person name="Cros-Aarteil S."/>
            <person name="Calhoun S."/>
            <person name="Haridas S."/>
            <person name="Kuo A."/>
            <person name="Pangilinan J."/>
            <person name="Riley R."/>
            <person name="Labutti K."/>
            <person name="Andreopoulos B."/>
            <person name="Lipzen A."/>
            <person name="Chen C."/>
            <person name="Yanf M."/>
            <person name="Daum C."/>
            <person name="Ng V."/>
            <person name="Clum A."/>
            <person name="Steindorff A."/>
            <person name="Ohm R."/>
            <person name="Martin F."/>
            <person name="Silar P."/>
            <person name="Natvig D."/>
            <person name="Lalanne C."/>
            <person name="Gautier V."/>
            <person name="Ament-Velasquez S.L."/>
            <person name="Kruys A."/>
            <person name="Hutchinson M.I."/>
            <person name="Powell A.J."/>
            <person name="Barry K."/>
            <person name="Miller A.N."/>
            <person name="Grigoriev I.V."/>
            <person name="Debuchy R."/>
            <person name="Gladieux P."/>
            <person name="Thoren M.H."/>
            <person name="Johannesson H."/>
        </authorList>
    </citation>
    <scope>NUCLEOTIDE SEQUENCE</scope>
    <source>
        <strain evidence="1">PSN324</strain>
    </source>
</reference>
<name>A0AAV9HLJ4_9PEZI</name>
<dbReference type="Proteomes" id="UP001321749">
    <property type="component" value="Unassembled WGS sequence"/>
</dbReference>
<protein>
    <submittedName>
        <fullName evidence="1">Uncharacterized protein</fullName>
    </submittedName>
</protein>
<accession>A0AAV9HLJ4</accession>
<dbReference type="AlphaFoldDB" id="A0AAV9HLJ4"/>
<evidence type="ECO:0000313" key="1">
    <source>
        <dbReference type="EMBL" id="KAK4460929.1"/>
    </source>
</evidence>
<comment type="caution">
    <text evidence="1">The sequence shown here is derived from an EMBL/GenBank/DDBJ whole genome shotgun (WGS) entry which is preliminary data.</text>
</comment>
<sequence length="183" mass="20858">MTTQPQNSPGWARRRHITTTLASGEILTPLSLMTEDGHWVNMRNALISPYYNTSGISESAAAMMEYRQQELTGEEVRTFVTPLGTITNRRAVVLWFELSQLPLPPILMRLPLLERVGNLEVDMVLGLPFYTWYCQQRNPLEYVQGNMAINNQDWLVDGQDAMLHLPVDNGAVANWEMDMNNYA</sequence>
<gene>
    <name evidence="1" type="ORF">QBC42DRAFT_99472</name>
</gene>
<dbReference type="EMBL" id="MU865001">
    <property type="protein sequence ID" value="KAK4460929.1"/>
    <property type="molecule type" value="Genomic_DNA"/>
</dbReference>
<proteinExistence type="predicted"/>
<evidence type="ECO:0000313" key="2">
    <source>
        <dbReference type="Proteomes" id="UP001321749"/>
    </source>
</evidence>
<organism evidence="1 2">
    <name type="scientific">Cladorrhinum samala</name>
    <dbReference type="NCBI Taxonomy" id="585594"/>
    <lineage>
        <taxon>Eukaryota</taxon>
        <taxon>Fungi</taxon>
        <taxon>Dikarya</taxon>
        <taxon>Ascomycota</taxon>
        <taxon>Pezizomycotina</taxon>
        <taxon>Sordariomycetes</taxon>
        <taxon>Sordariomycetidae</taxon>
        <taxon>Sordariales</taxon>
        <taxon>Podosporaceae</taxon>
        <taxon>Cladorrhinum</taxon>
    </lineage>
</organism>
<reference evidence="1" key="1">
    <citation type="journal article" date="2023" name="Mol. Phylogenet. Evol.">
        <title>Genome-scale phylogeny and comparative genomics of the fungal order Sordariales.</title>
        <authorList>
            <person name="Hensen N."/>
            <person name="Bonometti L."/>
            <person name="Westerberg I."/>
            <person name="Brannstrom I.O."/>
            <person name="Guillou S."/>
            <person name="Cros-Aarteil S."/>
            <person name="Calhoun S."/>
            <person name="Haridas S."/>
            <person name="Kuo A."/>
            <person name="Mondo S."/>
            <person name="Pangilinan J."/>
            <person name="Riley R."/>
            <person name="LaButti K."/>
            <person name="Andreopoulos B."/>
            <person name="Lipzen A."/>
            <person name="Chen C."/>
            <person name="Yan M."/>
            <person name="Daum C."/>
            <person name="Ng V."/>
            <person name="Clum A."/>
            <person name="Steindorff A."/>
            <person name="Ohm R.A."/>
            <person name="Martin F."/>
            <person name="Silar P."/>
            <person name="Natvig D.O."/>
            <person name="Lalanne C."/>
            <person name="Gautier V."/>
            <person name="Ament-Velasquez S.L."/>
            <person name="Kruys A."/>
            <person name="Hutchinson M.I."/>
            <person name="Powell A.J."/>
            <person name="Barry K."/>
            <person name="Miller A.N."/>
            <person name="Grigoriev I.V."/>
            <person name="Debuchy R."/>
            <person name="Gladieux P."/>
            <person name="Hiltunen Thoren M."/>
            <person name="Johannesson H."/>
        </authorList>
    </citation>
    <scope>NUCLEOTIDE SEQUENCE</scope>
    <source>
        <strain evidence="1">PSN324</strain>
    </source>
</reference>
<keyword evidence="2" id="KW-1185">Reference proteome</keyword>